<dbReference type="PANTHER" id="PTHR10192:SF5">
    <property type="entry name" value="GEPHYRIN"/>
    <property type="match status" value="1"/>
</dbReference>
<dbReference type="SMART" id="SM00852">
    <property type="entry name" value="MoCF_biosynth"/>
    <property type="match status" value="1"/>
</dbReference>
<evidence type="ECO:0000256" key="1">
    <source>
        <dbReference type="ARBA" id="ARBA00002901"/>
    </source>
</evidence>
<dbReference type="GO" id="GO:0006777">
    <property type="term" value="P:Mo-molybdopterin cofactor biosynthetic process"/>
    <property type="evidence" value="ECO:0007669"/>
    <property type="project" value="UniProtKB-UniRule"/>
</dbReference>
<dbReference type="InterPro" id="IPR036425">
    <property type="entry name" value="MoaB/Mog-like_dom_sf"/>
</dbReference>
<keyword evidence="7" id="KW-0808">Transferase</keyword>
<name>A0AAU4K940_9NOCA</name>
<dbReference type="Gene3D" id="3.40.980.10">
    <property type="entry name" value="MoaB/Mog-like domain"/>
    <property type="match status" value="1"/>
</dbReference>
<dbReference type="RefSeq" id="WP_328859278.1">
    <property type="nucleotide sequence ID" value="NZ_CP108021.1"/>
</dbReference>
<dbReference type="EC" id="2.10.1.1" evidence="7"/>
<accession>A0AAU4K940</accession>
<sequence length="416" mass="42844">MRSVADHARIVADLFSPTPIESVAIADALGRAVVDDVRAAVSLPGFDNSAMDGYAVRAAEVAGSSTDTPTRLVVTEDIYAGRTDRLRLDPDTAHRIMTGAPLPDGADAVVAVEATDGGVERVAIAAPVAEGTSIRRAGSDIAAGDTALTAGTVLHASQVGLLAALGVAQVPVHAPFHVVVLSTGSELMAPGVDLEHGQIYESNGAMLCAAVREAGGRATPVHFVPDDVEQFRARLDAMVRGDGPAGRVDLILTSGGVSAGAYEVVKDALSGHGVEFVKVAMQPGMPQGCGTYRADRDTAGSPGVPIVTLPGNPVSAQVSFEIFVRPPLRASMGLPAARVRRRARLTDDMRSPRGKEQFRRGVVTVDPDGAATVQPIGPPSSHHLRFLASANALIDIPADAADVAAGSVVEVILLDP</sequence>
<dbReference type="Gene3D" id="3.90.105.10">
    <property type="entry name" value="Molybdopterin biosynthesis moea protein, domain 2"/>
    <property type="match status" value="1"/>
</dbReference>
<evidence type="ECO:0000259" key="8">
    <source>
        <dbReference type="SMART" id="SM00852"/>
    </source>
</evidence>
<dbReference type="InterPro" id="IPR038987">
    <property type="entry name" value="MoeA-like"/>
</dbReference>
<evidence type="ECO:0000256" key="2">
    <source>
        <dbReference type="ARBA" id="ARBA00005046"/>
    </source>
</evidence>
<dbReference type="Pfam" id="PF03453">
    <property type="entry name" value="MoeA_N"/>
    <property type="match status" value="1"/>
</dbReference>
<dbReference type="SUPFAM" id="SSF53218">
    <property type="entry name" value="Molybdenum cofactor biosynthesis proteins"/>
    <property type="match status" value="1"/>
</dbReference>
<feature type="domain" description="MoaB/Mog" evidence="8">
    <location>
        <begin position="179"/>
        <end position="330"/>
    </location>
</feature>
<comment type="pathway">
    <text evidence="2 7">Cofactor biosynthesis; molybdopterin biosynthesis.</text>
</comment>
<dbReference type="SUPFAM" id="SSF63867">
    <property type="entry name" value="MoeA C-terminal domain-like"/>
    <property type="match status" value="1"/>
</dbReference>
<dbReference type="GO" id="GO:0005829">
    <property type="term" value="C:cytosol"/>
    <property type="evidence" value="ECO:0007669"/>
    <property type="project" value="TreeGrafter"/>
</dbReference>
<keyword evidence="4 7" id="KW-0500">Molybdenum</keyword>
<dbReference type="AlphaFoldDB" id="A0AAU4K940"/>
<dbReference type="InterPro" id="IPR036688">
    <property type="entry name" value="MoeA_C_domain_IV_sf"/>
</dbReference>
<comment type="catalytic activity">
    <reaction evidence="6">
        <text>adenylyl-molybdopterin + molybdate = Mo-molybdopterin + AMP + H(+)</text>
        <dbReference type="Rhea" id="RHEA:35047"/>
        <dbReference type="ChEBI" id="CHEBI:15378"/>
        <dbReference type="ChEBI" id="CHEBI:36264"/>
        <dbReference type="ChEBI" id="CHEBI:62727"/>
        <dbReference type="ChEBI" id="CHEBI:71302"/>
        <dbReference type="ChEBI" id="CHEBI:456215"/>
        <dbReference type="EC" id="2.10.1.1"/>
    </reaction>
</comment>
<keyword evidence="5 7" id="KW-0501">Molybdenum cofactor biosynthesis</keyword>
<evidence type="ECO:0000256" key="3">
    <source>
        <dbReference type="ARBA" id="ARBA00010763"/>
    </source>
</evidence>
<dbReference type="Pfam" id="PF03454">
    <property type="entry name" value="MoeA_C"/>
    <property type="match status" value="1"/>
</dbReference>
<dbReference type="InterPro" id="IPR005110">
    <property type="entry name" value="MoeA_linker/N"/>
</dbReference>
<evidence type="ECO:0000256" key="6">
    <source>
        <dbReference type="ARBA" id="ARBA00047317"/>
    </source>
</evidence>
<dbReference type="EMBL" id="CP108021">
    <property type="protein sequence ID" value="WUM22444.1"/>
    <property type="molecule type" value="Genomic_DNA"/>
</dbReference>
<keyword evidence="10" id="KW-1185">Reference proteome</keyword>
<dbReference type="Pfam" id="PF00994">
    <property type="entry name" value="MoCF_biosynth"/>
    <property type="match status" value="1"/>
</dbReference>
<dbReference type="Gene3D" id="2.40.340.10">
    <property type="entry name" value="MoeA, C-terminal, domain IV"/>
    <property type="match status" value="1"/>
</dbReference>
<comment type="similarity">
    <text evidence="3 7">Belongs to the MoeA family.</text>
</comment>
<dbReference type="NCBIfam" id="NF045515">
    <property type="entry name" value="Glp_gephyrin"/>
    <property type="match status" value="1"/>
</dbReference>
<dbReference type="InterPro" id="IPR005111">
    <property type="entry name" value="MoeA_C_domain_IV"/>
</dbReference>
<comment type="cofactor">
    <cofactor evidence="7">
        <name>Mg(2+)</name>
        <dbReference type="ChEBI" id="CHEBI:18420"/>
    </cofactor>
</comment>
<dbReference type="GO" id="GO:0061599">
    <property type="term" value="F:molybdopterin molybdotransferase activity"/>
    <property type="evidence" value="ECO:0007669"/>
    <property type="project" value="UniProtKB-UniRule"/>
</dbReference>
<evidence type="ECO:0000256" key="4">
    <source>
        <dbReference type="ARBA" id="ARBA00022505"/>
    </source>
</evidence>
<dbReference type="Proteomes" id="UP001432128">
    <property type="component" value="Chromosome"/>
</dbReference>
<comment type="function">
    <text evidence="1 7">Catalyzes the insertion of molybdate into adenylated molybdopterin with the concomitant release of AMP.</text>
</comment>
<dbReference type="PANTHER" id="PTHR10192">
    <property type="entry name" value="MOLYBDOPTERIN BIOSYNTHESIS PROTEIN"/>
    <property type="match status" value="1"/>
</dbReference>
<dbReference type="InterPro" id="IPR036135">
    <property type="entry name" value="MoeA_linker/N_sf"/>
</dbReference>
<organism evidence="9 10">
    <name type="scientific">Williamsia herbipolensis</name>
    <dbReference type="NCBI Taxonomy" id="1603258"/>
    <lineage>
        <taxon>Bacteria</taxon>
        <taxon>Bacillati</taxon>
        <taxon>Actinomycetota</taxon>
        <taxon>Actinomycetes</taxon>
        <taxon>Mycobacteriales</taxon>
        <taxon>Nocardiaceae</taxon>
        <taxon>Williamsia</taxon>
    </lineage>
</organism>
<dbReference type="InterPro" id="IPR001453">
    <property type="entry name" value="MoaB/Mog_dom"/>
</dbReference>
<evidence type="ECO:0000313" key="9">
    <source>
        <dbReference type="EMBL" id="WUM22444.1"/>
    </source>
</evidence>
<protein>
    <recommendedName>
        <fullName evidence="7">Molybdopterin molybdenumtransferase</fullName>
        <ecNumber evidence="7">2.10.1.1</ecNumber>
    </recommendedName>
</protein>
<keyword evidence="7" id="KW-0460">Magnesium</keyword>
<dbReference type="CDD" id="cd00887">
    <property type="entry name" value="MoeA"/>
    <property type="match status" value="1"/>
</dbReference>
<evidence type="ECO:0000313" key="10">
    <source>
        <dbReference type="Proteomes" id="UP001432128"/>
    </source>
</evidence>
<evidence type="ECO:0000256" key="5">
    <source>
        <dbReference type="ARBA" id="ARBA00023150"/>
    </source>
</evidence>
<dbReference type="GO" id="GO:0046872">
    <property type="term" value="F:metal ion binding"/>
    <property type="evidence" value="ECO:0007669"/>
    <property type="project" value="UniProtKB-UniRule"/>
</dbReference>
<gene>
    <name evidence="9" type="ORF">OG579_16395</name>
</gene>
<dbReference type="Gene3D" id="2.170.190.11">
    <property type="entry name" value="Molybdopterin biosynthesis moea protein, domain 3"/>
    <property type="match status" value="1"/>
</dbReference>
<dbReference type="NCBIfam" id="TIGR00177">
    <property type="entry name" value="molyb_syn"/>
    <property type="match status" value="1"/>
</dbReference>
<reference evidence="9 10" key="1">
    <citation type="submission" date="2022-10" db="EMBL/GenBank/DDBJ databases">
        <title>The complete genomes of actinobacterial strains from the NBC collection.</title>
        <authorList>
            <person name="Joergensen T.S."/>
            <person name="Alvarez Arevalo M."/>
            <person name="Sterndorff E.B."/>
            <person name="Faurdal D."/>
            <person name="Vuksanovic O."/>
            <person name="Mourched A.-S."/>
            <person name="Charusanti P."/>
            <person name="Shaw S."/>
            <person name="Blin K."/>
            <person name="Weber T."/>
        </authorList>
    </citation>
    <scope>NUCLEOTIDE SEQUENCE [LARGE SCALE GENOMIC DNA]</scope>
    <source>
        <strain evidence="9 10">NBC_00319</strain>
    </source>
</reference>
<dbReference type="SUPFAM" id="SSF63882">
    <property type="entry name" value="MoeA N-terminal region -like"/>
    <property type="match status" value="1"/>
</dbReference>
<keyword evidence="7" id="KW-0479">Metal-binding</keyword>
<dbReference type="KEGG" id="whr:OG579_16395"/>
<proteinExistence type="inferred from homology"/>
<evidence type="ECO:0000256" key="7">
    <source>
        <dbReference type="RuleBase" id="RU365090"/>
    </source>
</evidence>